<feature type="transmembrane region" description="Helical" evidence="1">
    <location>
        <begin position="132"/>
        <end position="158"/>
    </location>
</feature>
<feature type="transmembrane region" description="Helical" evidence="1">
    <location>
        <begin position="220"/>
        <end position="241"/>
    </location>
</feature>
<dbReference type="AlphaFoldDB" id="A0A0R2FL37"/>
<dbReference type="EMBL" id="AYZJ01000009">
    <property type="protein sequence ID" value="KRN25530.1"/>
    <property type="molecule type" value="Genomic_DNA"/>
</dbReference>
<dbReference type="PATRIC" id="fig|1423730.4.peg.275"/>
<keyword evidence="1" id="KW-0812">Transmembrane</keyword>
<comment type="caution">
    <text evidence="2">The sequence shown here is derived from an EMBL/GenBank/DDBJ whole genome shotgun (WGS) entry which is preliminary data.</text>
</comment>
<protein>
    <submittedName>
        <fullName evidence="2">Uncharacterized protein</fullName>
    </submittedName>
</protein>
<organism evidence="2 3">
    <name type="scientific">Lacticaseibacillus camelliae DSM 22697 = JCM 13995</name>
    <dbReference type="NCBI Taxonomy" id="1423730"/>
    <lineage>
        <taxon>Bacteria</taxon>
        <taxon>Bacillati</taxon>
        <taxon>Bacillota</taxon>
        <taxon>Bacilli</taxon>
        <taxon>Lactobacillales</taxon>
        <taxon>Lactobacillaceae</taxon>
        <taxon>Lacticaseibacillus</taxon>
    </lineage>
</organism>
<reference evidence="2 3" key="1">
    <citation type="journal article" date="2015" name="Genome Announc.">
        <title>Expanding the biotechnology potential of lactobacilli through comparative genomics of 213 strains and associated genera.</title>
        <authorList>
            <person name="Sun Z."/>
            <person name="Harris H.M."/>
            <person name="McCann A."/>
            <person name="Guo C."/>
            <person name="Argimon S."/>
            <person name="Zhang W."/>
            <person name="Yang X."/>
            <person name="Jeffery I.B."/>
            <person name="Cooney J.C."/>
            <person name="Kagawa T.F."/>
            <person name="Liu W."/>
            <person name="Song Y."/>
            <person name="Salvetti E."/>
            <person name="Wrobel A."/>
            <person name="Rasinkangas P."/>
            <person name="Parkhill J."/>
            <person name="Rea M.C."/>
            <person name="O'Sullivan O."/>
            <person name="Ritari J."/>
            <person name="Douillard F.P."/>
            <person name="Paul Ross R."/>
            <person name="Yang R."/>
            <person name="Briner A.E."/>
            <person name="Felis G.E."/>
            <person name="de Vos W.M."/>
            <person name="Barrangou R."/>
            <person name="Klaenhammer T.R."/>
            <person name="Caufield P.W."/>
            <person name="Cui Y."/>
            <person name="Zhang H."/>
            <person name="O'Toole P.W."/>
        </authorList>
    </citation>
    <scope>NUCLEOTIDE SEQUENCE [LARGE SCALE GENOMIC DNA]</scope>
    <source>
        <strain evidence="2 3">DSM 22697</strain>
    </source>
</reference>
<dbReference type="Proteomes" id="UP000050865">
    <property type="component" value="Unassembled WGS sequence"/>
</dbReference>
<feature type="transmembrane region" description="Helical" evidence="1">
    <location>
        <begin position="165"/>
        <end position="185"/>
    </location>
</feature>
<name>A0A0R2FL37_9LACO</name>
<keyword evidence="3" id="KW-1185">Reference proteome</keyword>
<keyword evidence="1" id="KW-0472">Membrane</keyword>
<keyword evidence="1" id="KW-1133">Transmembrane helix</keyword>
<feature type="transmembrane region" description="Helical" evidence="1">
    <location>
        <begin position="54"/>
        <end position="74"/>
    </location>
</feature>
<proteinExistence type="predicted"/>
<feature type="transmembrane region" description="Helical" evidence="1">
    <location>
        <begin position="20"/>
        <end position="42"/>
    </location>
</feature>
<sequence>MKKQVMLKTQLLDLAKPFLIFAVVMLGLSFVFVVGINSMIGAKMDWNQPFGNTMIVPTGIFTLAAGMILTPKWLRLAAQFGIPRWQQFWTQLTGWLCYGLVGFALDWLIMTIFGVPMLFIKELGYSGTYTSVAWVANALFIVLVFASLGGIGMFFNVLMQRVDRVAAALTLCGVIIAVALAWFPVGRLIAPSDSDAAALTRHLASGSLTQTLPAAQANPFLIVAAALLVFAVIFGLTALGMRRMTVAEQ</sequence>
<feature type="transmembrane region" description="Helical" evidence="1">
    <location>
        <begin position="95"/>
        <end position="120"/>
    </location>
</feature>
<evidence type="ECO:0000313" key="3">
    <source>
        <dbReference type="Proteomes" id="UP000050865"/>
    </source>
</evidence>
<dbReference type="RefSeq" id="WP_056988871.1">
    <property type="nucleotide sequence ID" value="NZ_AYZJ01000009.1"/>
</dbReference>
<evidence type="ECO:0000313" key="2">
    <source>
        <dbReference type="EMBL" id="KRN25530.1"/>
    </source>
</evidence>
<gene>
    <name evidence="2" type="ORF">FC75_GL000259</name>
</gene>
<evidence type="ECO:0000256" key="1">
    <source>
        <dbReference type="SAM" id="Phobius"/>
    </source>
</evidence>
<dbReference type="STRING" id="1423730.FC75_GL000259"/>
<accession>A0A0R2FL37</accession>